<dbReference type="RefSeq" id="WP_123303175.1">
    <property type="nucleotide sequence ID" value="NZ_RKHK01000001.1"/>
</dbReference>
<dbReference type="PANTHER" id="PTHR43649:SF12">
    <property type="entry name" value="DIACETYLCHITOBIOSE BINDING PROTEIN DASA"/>
    <property type="match status" value="1"/>
</dbReference>
<dbReference type="OrthoDB" id="1650177at2"/>
<evidence type="ECO:0000256" key="1">
    <source>
        <dbReference type="SAM" id="MobiDB-lite"/>
    </source>
</evidence>
<dbReference type="PROSITE" id="PS51257">
    <property type="entry name" value="PROKAR_LIPOPROTEIN"/>
    <property type="match status" value="1"/>
</dbReference>
<dbReference type="AlphaFoldDB" id="A0A3N2BBJ6"/>
<feature type="compositionally biased region" description="Basic and acidic residues" evidence="1">
    <location>
        <begin position="432"/>
        <end position="443"/>
    </location>
</feature>
<feature type="region of interest" description="Disordered" evidence="1">
    <location>
        <begin position="417"/>
        <end position="443"/>
    </location>
</feature>
<dbReference type="Gene3D" id="3.40.190.10">
    <property type="entry name" value="Periplasmic binding protein-like II"/>
    <property type="match status" value="1"/>
</dbReference>
<dbReference type="Pfam" id="PF01547">
    <property type="entry name" value="SBP_bac_1"/>
    <property type="match status" value="1"/>
</dbReference>
<evidence type="ECO:0000313" key="4">
    <source>
        <dbReference type="Proteomes" id="UP000280668"/>
    </source>
</evidence>
<dbReference type="Proteomes" id="UP000280668">
    <property type="component" value="Unassembled WGS sequence"/>
</dbReference>
<evidence type="ECO:0000313" key="3">
    <source>
        <dbReference type="EMBL" id="ROR72639.1"/>
    </source>
</evidence>
<keyword evidence="2" id="KW-0732">Signal</keyword>
<proteinExistence type="predicted"/>
<dbReference type="PANTHER" id="PTHR43649">
    <property type="entry name" value="ARABINOSE-BINDING PROTEIN-RELATED"/>
    <property type="match status" value="1"/>
</dbReference>
<keyword evidence="4" id="KW-1185">Reference proteome</keyword>
<feature type="chain" id="PRO_5039048469" evidence="2">
    <location>
        <begin position="22"/>
        <end position="443"/>
    </location>
</feature>
<name>A0A3N2BBJ6_9MICO</name>
<accession>A0A3N2BBJ6</accession>
<feature type="signal peptide" evidence="2">
    <location>
        <begin position="1"/>
        <end position="21"/>
    </location>
</feature>
<comment type="caution">
    <text evidence="3">The sequence shown here is derived from an EMBL/GenBank/DDBJ whole genome shotgun (WGS) entry which is preliminary data.</text>
</comment>
<dbReference type="EMBL" id="RKHK01000001">
    <property type="protein sequence ID" value="ROR72639.1"/>
    <property type="molecule type" value="Genomic_DNA"/>
</dbReference>
<reference evidence="3 4" key="1">
    <citation type="submission" date="2018-11" db="EMBL/GenBank/DDBJ databases">
        <title>Sequencing the genomes of 1000 actinobacteria strains.</title>
        <authorList>
            <person name="Klenk H.-P."/>
        </authorList>
    </citation>
    <scope>NUCLEOTIDE SEQUENCE [LARGE SCALE GENOMIC DNA]</scope>
    <source>
        <strain evidence="3 4">DSM 11294</strain>
    </source>
</reference>
<organism evidence="3 4">
    <name type="scientific">Bogoriella caseilytica</name>
    <dbReference type="NCBI Taxonomy" id="56055"/>
    <lineage>
        <taxon>Bacteria</taxon>
        <taxon>Bacillati</taxon>
        <taxon>Actinomycetota</taxon>
        <taxon>Actinomycetes</taxon>
        <taxon>Micrococcales</taxon>
        <taxon>Bogoriellaceae</taxon>
        <taxon>Bogoriella</taxon>
    </lineage>
</organism>
<dbReference type="SUPFAM" id="SSF53850">
    <property type="entry name" value="Periplasmic binding protein-like II"/>
    <property type="match status" value="1"/>
</dbReference>
<sequence>MKRKIMSTAAAIAAAALVLSACGGDSDDSGTTNGNGDASGGDDAAPVTITFAGWSLATTPEFETLVEAFEAENEDITVEIVEYADGDDYDTQMITDLAGGTAPDVYPLKNLNHFFTYQDGGQLVDVSDVAAELGEEVSGVDAYVIDGATYAVPYRQDAWFIYYNMDLFEAAGVDQPDGSWTWDDYADAAEALTEGLAGTETPATGAYQHSWQSTLQGFATAQSPGADFLSGDWEYFVPYYERVLEMQDNGSLVSYSTVTTNSLSYQAQFGTQQAAMTVMGSWYIATLLAEQDSGDADDFAWGIAPAPQYDSSTTDQPVTFGDPTGLGINSAVEGDELEAAKRFVAFAAGEQAGEALAGIGITPAASTEAVTEAFFNLEGMPMDDLSQFAFSTHDVRPENTVDANNAALQNILGDAHSSIMSGSESPQDGIDEAMRRASDEVNN</sequence>
<gene>
    <name evidence="3" type="ORF">EDD31_0997</name>
</gene>
<evidence type="ECO:0000256" key="2">
    <source>
        <dbReference type="SAM" id="SignalP"/>
    </source>
</evidence>
<protein>
    <submittedName>
        <fullName evidence="3">Carbohydrate ABC transporter substrate-binding protein (CUT1 family)</fullName>
    </submittedName>
</protein>
<dbReference type="InterPro" id="IPR006059">
    <property type="entry name" value="SBP"/>
</dbReference>
<dbReference type="InterPro" id="IPR050490">
    <property type="entry name" value="Bact_solute-bd_prot1"/>
</dbReference>